<keyword evidence="4" id="KW-1185">Reference proteome</keyword>
<evidence type="ECO:0000313" key="3">
    <source>
        <dbReference type="EMBL" id="CAI5721779.1"/>
    </source>
</evidence>
<feature type="compositionally biased region" description="Low complexity" evidence="1">
    <location>
        <begin position="85"/>
        <end position="112"/>
    </location>
</feature>
<feature type="compositionally biased region" description="Basic and acidic residues" evidence="1">
    <location>
        <begin position="413"/>
        <end position="424"/>
    </location>
</feature>
<keyword evidence="2" id="KW-0472">Membrane</keyword>
<feature type="region of interest" description="Disordered" evidence="1">
    <location>
        <begin position="642"/>
        <end position="677"/>
    </location>
</feature>
<dbReference type="EMBL" id="CANTFM010000433">
    <property type="protein sequence ID" value="CAI5721779.1"/>
    <property type="molecule type" value="Genomic_DNA"/>
</dbReference>
<protein>
    <submittedName>
        <fullName evidence="3">Uncharacterized protein</fullName>
    </submittedName>
</protein>
<feature type="compositionally biased region" description="Polar residues" evidence="1">
    <location>
        <begin position="259"/>
        <end position="283"/>
    </location>
</feature>
<feature type="transmembrane region" description="Helical" evidence="2">
    <location>
        <begin position="227"/>
        <end position="250"/>
    </location>
</feature>
<name>A0AAV0TGY8_9STRA</name>
<evidence type="ECO:0000313" key="4">
    <source>
        <dbReference type="Proteomes" id="UP001162029"/>
    </source>
</evidence>
<keyword evidence="2" id="KW-0812">Transmembrane</keyword>
<comment type="caution">
    <text evidence="3">The sequence shown here is derived from an EMBL/GenBank/DDBJ whole genome shotgun (WGS) entry which is preliminary data.</text>
</comment>
<feature type="compositionally biased region" description="Basic and acidic residues" evidence="1">
    <location>
        <begin position="582"/>
        <end position="601"/>
    </location>
</feature>
<organism evidence="3 4">
    <name type="scientific">Peronospora destructor</name>
    <dbReference type="NCBI Taxonomy" id="86335"/>
    <lineage>
        <taxon>Eukaryota</taxon>
        <taxon>Sar</taxon>
        <taxon>Stramenopiles</taxon>
        <taxon>Oomycota</taxon>
        <taxon>Peronosporomycetes</taxon>
        <taxon>Peronosporales</taxon>
        <taxon>Peronosporaceae</taxon>
        <taxon>Peronospora</taxon>
    </lineage>
</organism>
<gene>
    <name evidence="3" type="ORF">PDE001_LOCUS2534</name>
</gene>
<evidence type="ECO:0000256" key="1">
    <source>
        <dbReference type="SAM" id="MobiDB-lite"/>
    </source>
</evidence>
<dbReference type="Proteomes" id="UP001162029">
    <property type="component" value="Unassembled WGS sequence"/>
</dbReference>
<feature type="compositionally biased region" description="Acidic residues" evidence="1">
    <location>
        <begin position="650"/>
        <end position="661"/>
    </location>
</feature>
<sequence>MGDVCGADVQKLYLEDPNSEQEPAGYALCSENGSTCKKNGCSCRKTCKGKVNGSTKYFSVCVMVPKGKECITSGEHHVTCAVEGTSSYSTTSTPNNKSNDSSKNESNTSNKNQLDTSSKNQLTTSTNNQPNNITKSSTTDSSTDTTTDSSTGSTMDSYTDSTQNVAKDSTQNIAMDKTQNSTQTANTAMVESIKGLNSTSGTSENAFSDAKAVSNTFMSSSTINSTVMIVIIIIAVVFVALVSWAIRWYCLRRSKAKSKPSTLRNWNTQNPYLTNSTGRSSPSFPAFNRRPREIQTPITGERGLGNQGPQRGRAAPRGYNPNSGRGRRNPAIDLAPNRAQPMDREVNCGYNNRNPYMDGSRRERGSGRGRKTFNIDAQRALNGPRGFNEADMQYESNSGRGRQDNYGMYNNEAARRPPSREPRPKQIASSKPVRAPPNNAAGLSGRTVYTGHNTYDGLAQFAQLAAFEAPPTLPPGPQRPIQSVAVSDAVVKPVRAPAQNAKPPPSASSVSKYSGFYINESPAATEYDILSPKTARSLAPSIASSATTVLSGCNRPIPLQQRRRQQHLTAIDSYYKSSYSNDDNKRGGQSRRDESGSERKSKAFGNYDDSFMSEASSMAWSAASGLSDNSYYHAPPSNRGCIPVIGAPHDDDDDDESEDAYSDWGQSTQQSAGDFRSTAASFSAADASFFSATSDYAD</sequence>
<accession>A0AAV0TGY8</accession>
<dbReference type="AlphaFoldDB" id="A0AAV0TGY8"/>
<evidence type="ECO:0000256" key="2">
    <source>
        <dbReference type="SAM" id="Phobius"/>
    </source>
</evidence>
<feature type="compositionally biased region" description="Polar residues" evidence="1">
    <location>
        <begin position="113"/>
        <end position="133"/>
    </location>
</feature>
<keyword evidence="2" id="KW-1133">Transmembrane helix</keyword>
<proteinExistence type="predicted"/>
<feature type="compositionally biased region" description="Low complexity" evidence="1">
    <location>
        <begin position="134"/>
        <end position="162"/>
    </location>
</feature>
<feature type="region of interest" description="Disordered" evidence="1">
    <location>
        <begin position="574"/>
        <end position="605"/>
    </location>
</feature>
<feature type="region of interest" description="Disordered" evidence="1">
    <location>
        <begin position="85"/>
        <end position="170"/>
    </location>
</feature>
<feature type="region of interest" description="Disordered" evidence="1">
    <location>
        <begin position="259"/>
        <end position="443"/>
    </location>
</feature>
<reference evidence="3" key="1">
    <citation type="submission" date="2022-12" db="EMBL/GenBank/DDBJ databases">
        <authorList>
            <person name="Webb A."/>
        </authorList>
    </citation>
    <scope>NUCLEOTIDE SEQUENCE</scope>
    <source>
        <strain evidence="3">Pd1</strain>
    </source>
</reference>